<proteinExistence type="predicted"/>
<protein>
    <submittedName>
        <fullName evidence="2">Uncharacterized protein</fullName>
    </submittedName>
</protein>
<dbReference type="AlphaFoldDB" id="A0AAV7PXW1"/>
<organism evidence="2 3">
    <name type="scientific">Pleurodeles waltl</name>
    <name type="common">Iberian ribbed newt</name>
    <dbReference type="NCBI Taxonomy" id="8319"/>
    <lineage>
        <taxon>Eukaryota</taxon>
        <taxon>Metazoa</taxon>
        <taxon>Chordata</taxon>
        <taxon>Craniata</taxon>
        <taxon>Vertebrata</taxon>
        <taxon>Euteleostomi</taxon>
        <taxon>Amphibia</taxon>
        <taxon>Batrachia</taxon>
        <taxon>Caudata</taxon>
        <taxon>Salamandroidea</taxon>
        <taxon>Salamandridae</taxon>
        <taxon>Pleurodelinae</taxon>
        <taxon>Pleurodeles</taxon>
    </lineage>
</organism>
<feature type="region of interest" description="Disordered" evidence="1">
    <location>
        <begin position="1"/>
        <end position="34"/>
    </location>
</feature>
<evidence type="ECO:0000313" key="2">
    <source>
        <dbReference type="EMBL" id="KAJ1132779.1"/>
    </source>
</evidence>
<accession>A0AAV7PXW1</accession>
<dbReference type="Proteomes" id="UP001066276">
    <property type="component" value="Chromosome 7"/>
</dbReference>
<name>A0AAV7PXW1_PLEWA</name>
<evidence type="ECO:0000313" key="3">
    <source>
        <dbReference type="Proteomes" id="UP001066276"/>
    </source>
</evidence>
<sequence length="142" mass="15382">MGEAQISVPGVYRSAETSSGAEWHDKGTTGLVSQGGDKLVTRKLPLGSPGYGHALKEHDKLAEGGGETACGGELRVACRENALLLTKKMYYVGGRLLAHRLHLQMAQHRVNSIQTQKGAVTTDEELILKESEDFYAPLYTVE</sequence>
<keyword evidence="3" id="KW-1185">Reference proteome</keyword>
<reference evidence="2" key="1">
    <citation type="journal article" date="2022" name="bioRxiv">
        <title>Sequencing and chromosome-scale assembly of the giantPleurodeles waltlgenome.</title>
        <authorList>
            <person name="Brown T."/>
            <person name="Elewa A."/>
            <person name="Iarovenko S."/>
            <person name="Subramanian E."/>
            <person name="Araus A.J."/>
            <person name="Petzold A."/>
            <person name="Susuki M."/>
            <person name="Suzuki K.-i.T."/>
            <person name="Hayashi T."/>
            <person name="Toyoda A."/>
            <person name="Oliveira C."/>
            <person name="Osipova E."/>
            <person name="Leigh N.D."/>
            <person name="Simon A."/>
            <person name="Yun M.H."/>
        </authorList>
    </citation>
    <scope>NUCLEOTIDE SEQUENCE</scope>
    <source>
        <strain evidence="2">20211129_DDA</strain>
        <tissue evidence="2">Liver</tissue>
    </source>
</reference>
<comment type="caution">
    <text evidence="2">The sequence shown here is derived from an EMBL/GenBank/DDBJ whole genome shotgun (WGS) entry which is preliminary data.</text>
</comment>
<dbReference type="EMBL" id="JANPWB010000011">
    <property type="protein sequence ID" value="KAJ1132779.1"/>
    <property type="molecule type" value="Genomic_DNA"/>
</dbReference>
<evidence type="ECO:0000256" key="1">
    <source>
        <dbReference type="SAM" id="MobiDB-lite"/>
    </source>
</evidence>
<gene>
    <name evidence="2" type="ORF">NDU88_011080</name>
</gene>